<feature type="transmembrane region" description="Helical" evidence="6">
    <location>
        <begin position="44"/>
        <end position="67"/>
    </location>
</feature>
<comment type="similarity">
    <text evidence="2">Belongs to the TspO/BZRP family.</text>
</comment>
<keyword evidence="5 6" id="KW-0472">Membrane</keyword>
<dbReference type="InterPro" id="IPR038330">
    <property type="entry name" value="TspO/MBR-related_sf"/>
</dbReference>
<comment type="caution">
    <text evidence="7">The sequence shown here is derived from an EMBL/GenBank/DDBJ whole genome shotgun (WGS) entry which is preliminary data.</text>
</comment>
<evidence type="ECO:0000256" key="4">
    <source>
        <dbReference type="ARBA" id="ARBA00022989"/>
    </source>
</evidence>
<evidence type="ECO:0000256" key="6">
    <source>
        <dbReference type="SAM" id="Phobius"/>
    </source>
</evidence>
<dbReference type="Pfam" id="PF03073">
    <property type="entry name" value="TspO_MBR"/>
    <property type="match status" value="1"/>
</dbReference>
<feature type="transmembrane region" description="Helical" evidence="6">
    <location>
        <begin position="128"/>
        <end position="149"/>
    </location>
</feature>
<feature type="transmembrane region" description="Helical" evidence="6">
    <location>
        <begin position="98"/>
        <end position="116"/>
    </location>
</feature>
<dbReference type="PANTHER" id="PTHR10057:SF0">
    <property type="entry name" value="TRANSLOCATOR PROTEIN"/>
    <property type="match status" value="1"/>
</dbReference>
<dbReference type="RefSeq" id="WP_307157535.1">
    <property type="nucleotide sequence ID" value="NZ_JAUSWH010000004.1"/>
</dbReference>
<evidence type="ECO:0000256" key="1">
    <source>
        <dbReference type="ARBA" id="ARBA00004141"/>
    </source>
</evidence>
<keyword evidence="3 6" id="KW-0812">Transmembrane</keyword>
<dbReference type="CDD" id="cd15904">
    <property type="entry name" value="TSPO_MBR"/>
    <property type="match status" value="1"/>
</dbReference>
<accession>A0ABU0ID34</accession>
<dbReference type="PIRSF" id="PIRSF005859">
    <property type="entry name" value="PBR"/>
    <property type="match status" value="1"/>
</dbReference>
<comment type="subcellular location">
    <subcellularLocation>
        <location evidence="1">Membrane</location>
        <topology evidence="1">Multi-pass membrane protein</topology>
    </subcellularLocation>
</comment>
<evidence type="ECO:0000256" key="2">
    <source>
        <dbReference type="ARBA" id="ARBA00007524"/>
    </source>
</evidence>
<feature type="transmembrane region" description="Helical" evidence="6">
    <location>
        <begin position="74"/>
        <end position="92"/>
    </location>
</feature>
<evidence type="ECO:0000256" key="5">
    <source>
        <dbReference type="ARBA" id="ARBA00023136"/>
    </source>
</evidence>
<proteinExistence type="inferred from homology"/>
<evidence type="ECO:0000313" key="7">
    <source>
        <dbReference type="EMBL" id="MDQ0455345.1"/>
    </source>
</evidence>
<dbReference type="Gene3D" id="1.20.1260.100">
    <property type="entry name" value="TspO/MBR protein"/>
    <property type="match status" value="1"/>
</dbReference>
<evidence type="ECO:0000256" key="3">
    <source>
        <dbReference type="ARBA" id="ARBA00022692"/>
    </source>
</evidence>
<sequence length="150" mass="16725">MRRAVPYAVFILVVVGLGSLMGLLNLPGEWYQSLQKPSFNPPAWIFGPVWTALYVMIGIAGARIWLLKPRSTPMALWLAQMVLNLLWTPAFFGLHSPGFGLVVIVPLLALILGFIVKAWPMDRLASVLFWPYAAWVSFASLLNLSLFLLN</sequence>
<keyword evidence="4 6" id="KW-1133">Transmembrane helix</keyword>
<keyword evidence="8" id="KW-1185">Reference proteome</keyword>
<protein>
    <submittedName>
        <fullName evidence="7">Tryptophan-rich sensory protein</fullName>
    </submittedName>
</protein>
<dbReference type="InterPro" id="IPR004307">
    <property type="entry name" value="TspO_MBR"/>
</dbReference>
<dbReference type="PANTHER" id="PTHR10057">
    <property type="entry name" value="PERIPHERAL-TYPE BENZODIAZEPINE RECEPTOR"/>
    <property type="match status" value="1"/>
</dbReference>
<evidence type="ECO:0000313" key="8">
    <source>
        <dbReference type="Proteomes" id="UP001235269"/>
    </source>
</evidence>
<reference evidence="7 8" key="1">
    <citation type="submission" date="2023-07" db="EMBL/GenBank/DDBJ databases">
        <title>Genomic Encyclopedia of Type Strains, Phase IV (KMG-IV): sequencing the most valuable type-strain genomes for metagenomic binning, comparative biology and taxonomic classification.</title>
        <authorList>
            <person name="Goeker M."/>
        </authorList>
    </citation>
    <scope>NUCLEOTIDE SEQUENCE [LARGE SCALE GENOMIC DNA]</scope>
    <source>
        <strain evidence="7 8">DSM 100301</strain>
    </source>
</reference>
<organism evidence="7 8">
    <name type="scientific">Rhizobium paknamense</name>
    <dbReference type="NCBI Taxonomy" id="1206817"/>
    <lineage>
        <taxon>Bacteria</taxon>
        <taxon>Pseudomonadati</taxon>
        <taxon>Pseudomonadota</taxon>
        <taxon>Alphaproteobacteria</taxon>
        <taxon>Hyphomicrobiales</taxon>
        <taxon>Rhizobiaceae</taxon>
        <taxon>Rhizobium/Agrobacterium group</taxon>
        <taxon>Rhizobium</taxon>
    </lineage>
</organism>
<dbReference type="Proteomes" id="UP001235269">
    <property type="component" value="Unassembled WGS sequence"/>
</dbReference>
<feature type="transmembrane region" description="Helical" evidence="6">
    <location>
        <begin position="7"/>
        <end position="24"/>
    </location>
</feature>
<dbReference type="EMBL" id="JAUSWH010000004">
    <property type="protein sequence ID" value="MDQ0455345.1"/>
    <property type="molecule type" value="Genomic_DNA"/>
</dbReference>
<name>A0ABU0ID34_9HYPH</name>
<gene>
    <name evidence="7" type="ORF">QO005_001679</name>
</gene>